<reference evidence="3" key="1">
    <citation type="submission" date="2019-08" db="EMBL/GenBank/DDBJ databases">
        <authorList>
            <person name="Kucharzyk K."/>
            <person name="Murdoch R.W."/>
            <person name="Higgins S."/>
            <person name="Loffler F."/>
        </authorList>
    </citation>
    <scope>NUCLEOTIDE SEQUENCE</scope>
</reference>
<gene>
    <name evidence="3" type="ORF">SDC9_113742</name>
</gene>
<protein>
    <recommendedName>
        <fullName evidence="2">PilZ domain-containing protein</fullName>
    </recommendedName>
</protein>
<dbReference type="AlphaFoldDB" id="A0A645BMW5"/>
<sequence length="238" mass="26998">MAFTSTDSQKKPGTSQQASSAELREAVGHLCEVRKPNNTLVFLGRVQGLDGKALSVWPAGGREAPPVIYNDEFKLILHVPQKPALVWMGSVCGSSRSFWKLDNLVKCHRKEQRVNFRQPVSLRANALCINAMYPDSPRGENQYYSRLCKVVDVSLGGIQLRGQDHYRPGDHLLLTNLWLDHSQPQPFVFTVQVRWAEQISSVEWRFGCFFELMSIRDEDRLCAAILELQRMDIASHSN</sequence>
<feature type="region of interest" description="Disordered" evidence="1">
    <location>
        <begin position="1"/>
        <end position="20"/>
    </location>
</feature>
<evidence type="ECO:0000256" key="1">
    <source>
        <dbReference type="SAM" id="MobiDB-lite"/>
    </source>
</evidence>
<dbReference type="Pfam" id="PF07238">
    <property type="entry name" value="PilZ"/>
    <property type="match status" value="1"/>
</dbReference>
<dbReference type="GO" id="GO:0035438">
    <property type="term" value="F:cyclic-di-GMP binding"/>
    <property type="evidence" value="ECO:0007669"/>
    <property type="project" value="InterPro"/>
</dbReference>
<dbReference type="EMBL" id="VSSQ01021322">
    <property type="protein sequence ID" value="MPM66830.1"/>
    <property type="molecule type" value="Genomic_DNA"/>
</dbReference>
<proteinExistence type="predicted"/>
<dbReference type="Gene3D" id="2.40.10.220">
    <property type="entry name" value="predicted glycosyltransferase like domains"/>
    <property type="match status" value="1"/>
</dbReference>
<dbReference type="SUPFAM" id="SSF141371">
    <property type="entry name" value="PilZ domain-like"/>
    <property type="match status" value="1"/>
</dbReference>
<name>A0A645BMW5_9ZZZZ</name>
<feature type="domain" description="PilZ" evidence="2">
    <location>
        <begin position="117"/>
        <end position="221"/>
    </location>
</feature>
<comment type="caution">
    <text evidence="3">The sequence shown here is derived from an EMBL/GenBank/DDBJ whole genome shotgun (WGS) entry which is preliminary data.</text>
</comment>
<evidence type="ECO:0000259" key="2">
    <source>
        <dbReference type="Pfam" id="PF07238"/>
    </source>
</evidence>
<evidence type="ECO:0000313" key="3">
    <source>
        <dbReference type="EMBL" id="MPM66830.1"/>
    </source>
</evidence>
<dbReference type="InterPro" id="IPR009875">
    <property type="entry name" value="PilZ_domain"/>
</dbReference>
<organism evidence="3">
    <name type="scientific">bioreactor metagenome</name>
    <dbReference type="NCBI Taxonomy" id="1076179"/>
    <lineage>
        <taxon>unclassified sequences</taxon>
        <taxon>metagenomes</taxon>
        <taxon>ecological metagenomes</taxon>
    </lineage>
</organism>
<accession>A0A645BMW5</accession>